<dbReference type="InterPro" id="IPR036397">
    <property type="entry name" value="RNaseH_sf"/>
</dbReference>
<reference evidence="1" key="1">
    <citation type="submission" date="2019-04" db="EMBL/GenBank/DDBJ databases">
        <title>Friends and foes A comparative genomics study of 23 Aspergillus species from section Flavi.</title>
        <authorList>
            <consortium name="DOE Joint Genome Institute"/>
            <person name="Kjaerbolling I."/>
            <person name="Vesth T."/>
            <person name="Frisvad J.C."/>
            <person name="Nybo J.L."/>
            <person name="Theobald S."/>
            <person name="Kildgaard S."/>
            <person name="Isbrandt T."/>
            <person name="Kuo A."/>
            <person name="Sato A."/>
            <person name="Lyhne E.K."/>
            <person name="Kogle M.E."/>
            <person name="Wiebenga A."/>
            <person name="Kun R.S."/>
            <person name="Lubbers R.J."/>
            <person name="Makela M.R."/>
            <person name="Barry K."/>
            <person name="Chovatia M."/>
            <person name="Clum A."/>
            <person name="Daum C."/>
            <person name="Haridas S."/>
            <person name="He G."/>
            <person name="LaButti K."/>
            <person name="Lipzen A."/>
            <person name="Mondo S."/>
            <person name="Riley R."/>
            <person name="Salamov A."/>
            <person name="Simmons B.A."/>
            <person name="Magnuson J.K."/>
            <person name="Henrissat B."/>
            <person name="Mortensen U.H."/>
            <person name="Larsen T.O."/>
            <person name="Devries R.P."/>
            <person name="Grigoriev I.V."/>
            <person name="Machida M."/>
            <person name="Baker S.E."/>
            <person name="Andersen M.R."/>
        </authorList>
    </citation>
    <scope>NUCLEOTIDE SEQUENCE [LARGE SCALE GENOMIC DNA]</scope>
    <source>
        <strain evidence="1">CBS 121.62</strain>
    </source>
</reference>
<dbReference type="Proteomes" id="UP000325434">
    <property type="component" value="Unassembled WGS sequence"/>
</dbReference>
<dbReference type="GO" id="GO:0003676">
    <property type="term" value="F:nucleic acid binding"/>
    <property type="evidence" value="ECO:0007669"/>
    <property type="project" value="InterPro"/>
</dbReference>
<gene>
    <name evidence="1" type="ORF">BDV35DRAFT_386071</name>
</gene>
<evidence type="ECO:0000313" key="1">
    <source>
        <dbReference type="EMBL" id="KAB8240146.1"/>
    </source>
</evidence>
<protein>
    <recommendedName>
        <fullName evidence="2">Tc1-like transposase DDE domain-containing protein</fullName>
    </recommendedName>
</protein>
<accession>A0A5N6GCM3</accession>
<dbReference type="Gene3D" id="3.30.420.10">
    <property type="entry name" value="Ribonuclease H-like superfamily/Ribonuclease H"/>
    <property type="match status" value="1"/>
</dbReference>
<name>A0A5N6GCM3_ASPFL</name>
<organism evidence="1">
    <name type="scientific">Aspergillus flavus</name>
    <dbReference type="NCBI Taxonomy" id="5059"/>
    <lineage>
        <taxon>Eukaryota</taxon>
        <taxon>Fungi</taxon>
        <taxon>Dikarya</taxon>
        <taxon>Ascomycota</taxon>
        <taxon>Pezizomycotina</taxon>
        <taxon>Eurotiomycetes</taxon>
        <taxon>Eurotiomycetidae</taxon>
        <taxon>Eurotiales</taxon>
        <taxon>Aspergillaceae</taxon>
        <taxon>Aspergillus</taxon>
        <taxon>Aspergillus subgen. Circumdati</taxon>
    </lineage>
</organism>
<proteinExistence type="predicted"/>
<evidence type="ECO:0008006" key="2">
    <source>
        <dbReference type="Google" id="ProtNLM"/>
    </source>
</evidence>
<dbReference type="AlphaFoldDB" id="A0A5N6GCM3"/>
<dbReference type="EMBL" id="ML734775">
    <property type="protein sequence ID" value="KAB8240146.1"/>
    <property type="molecule type" value="Genomic_DNA"/>
</dbReference>
<sequence>MWLKNAFNSRVPDWPAHSPDLNSIKHLWNLLKKKLLELYPELFLGGRSQIDWTQFRESIQAAWWAIPQERIDRLIRSMPRRLQAVRLARGWYTKY</sequence>